<gene>
    <name evidence="2" type="ORF">GCM10009304_01640</name>
</gene>
<keyword evidence="1" id="KW-0472">Membrane</keyword>
<reference evidence="2" key="2">
    <citation type="submission" date="2020-09" db="EMBL/GenBank/DDBJ databases">
        <authorList>
            <person name="Sun Q."/>
            <person name="Ohkuma M."/>
        </authorList>
    </citation>
    <scope>NUCLEOTIDE SEQUENCE</scope>
    <source>
        <strain evidence="2">JCM 30078</strain>
    </source>
</reference>
<organism evidence="2 3">
    <name type="scientific">Pseudomonas matsuisoli</name>
    <dbReference type="NCBI Taxonomy" id="1515666"/>
    <lineage>
        <taxon>Bacteria</taxon>
        <taxon>Pseudomonadati</taxon>
        <taxon>Pseudomonadota</taxon>
        <taxon>Gammaproteobacteria</taxon>
        <taxon>Pseudomonadales</taxon>
        <taxon>Pseudomonadaceae</taxon>
        <taxon>Pseudomonas</taxon>
    </lineage>
</organism>
<reference evidence="2" key="1">
    <citation type="journal article" date="2014" name="Int. J. Syst. Evol. Microbiol.">
        <title>Complete genome sequence of Corynebacterium casei LMG S-19264T (=DSM 44701T), isolated from a smear-ripened cheese.</title>
        <authorList>
            <consortium name="US DOE Joint Genome Institute (JGI-PGF)"/>
            <person name="Walter F."/>
            <person name="Albersmeier A."/>
            <person name="Kalinowski J."/>
            <person name="Ruckert C."/>
        </authorList>
    </citation>
    <scope>NUCLEOTIDE SEQUENCE</scope>
    <source>
        <strain evidence="2">JCM 30078</strain>
    </source>
</reference>
<evidence type="ECO:0000256" key="1">
    <source>
        <dbReference type="SAM" id="Phobius"/>
    </source>
</evidence>
<keyword evidence="1" id="KW-0812">Transmembrane</keyword>
<dbReference type="EMBL" id="BMPO01000001">
    <property type="protein sequence ID" value="GGJ79473.1"/>
    <property type="molecule type" value="Genomic_DNA"/>
</dbReference>
<evidence type="ECO:0000313" key="3">
    <source>
        <dbReference type="Proteomes" id="UP000635983"/>
    </source>
</evidence>
<dbReference type="Proteomes" id="UP000635983">
    <property type="component" value="Unassembled WGS sequence"/>
</dbReference>
<dbReference type="AlphaFoldDB" id="A0A917URH4"/>
<evidence type="ECO:0000313" key="2">
    <source>
        <dbReference type="EMBL" id="GGJ79473.1"/>
    </source>
</evidence>
<keyword evidence="3" id="KW-1185">Reference proteome</keyword>
<accession>A0A917URH4</accession>
<comment type="caution">
    <text evidence="2">The sequence shown here is derived from an EMBL/GenBank/DDBJ whole genome shotgun (WGS) entry which is preliminary data.</text>
</comment>
<keyword evidence="1" id="KW-1133">Transmembrane helix</keyword>
<feature type="transmembrane region" description="Helical" evidence="1">
    <location>
        <begin position="62"/>
        <end position="80"/>
    </location>
</feature>
<feature type="transmembrane region" description="Helical" evidence="1">
    <location>
        <begin position="33"/>
        <end position="50"/>
    </location>
</feature>
<protein>
    <submittedName>
        <fullName evidence="2">Uncharacterized protein</fullName>
    </submittedName>
</protein>
<proteinExistence type="predicted"/>
<name>A0A917URH4_9PSED</name>
<sequence length="110" mass="12495">MLDIPIRPTEGNMEQRDVDLFIKAKQQARRERVIAPIAFLIFVALVIGYLTDSVPDSLSDPLIATLISISLMNFAWSGLVRSNDLLPVIERQLSRDPDALAYYLSRRNHK</sequence>